<comment type="caution">
    <text evidence="1">The sequence shown here is derived from an EMBL/GenBank/DDBJ whole genome shotgun (WGS) entry which is preliminary data.</text>
</comment>
<dbReference type="AlphaFoldDB" id="A0A318KZD1"/>
<dbReference type="EMBL" id="QJKF01000001">
    <property type="protein sequence ID" value="PXX71214.1"/>
    <property type="molecule type" value="Genomic_DNA"/>
</dbReference>
<proteinExistence type="predicted"/>
<evidence type="ECO:0000313" key="2">
    <source>
        <dbReference type="Proteomes" id="UP000247569"/>
    </source>
</evidence>
<protein>
    <submittedName>
        <fullName evidence="1">Uncharacterized protein</fullName>
    </submittedName>
</protein>
<dbReference type="Proteomes" id="UP000247569">
    <property type="component" value="Unassembled WGS sequence"/>
</dbReference>
<gene>
    <name evidence="1" type="ORF">DFR70_101636</name>
</gene>
<organism evidence="1 2">
    <name type="scientific">Nocardia tenerifensis</name>
    <dbReference type="NCBI Taxonomy" id="228006"/>
    <lineage>
        <taxon>Bacteria</taxon>
        <taxon>Bacillati</taxon>
        <taxon>Actinomycetota</taxon>
        <taxon>Actinomycetes</taxon>
        <taxon>Mycobacteriales</taxon>
        <taxon>Nocardiaceae</taxon>
        <taxon>Nocardia</taxon>
    </lineage>
</organism>
<reference evidence="1 2" key="1">
    <citation type="submission" date="2018-05" db="EMBL/GenBank/DDBJ databases">
        <title>Genomic Encyclopedia of Type Strains, Phase IV (KMG-IV): sequencing the most valuable type-strain genomes for metagenomic binning, comparative biology and taxonomic classification.</title>
        <authorList>
            <person name="Goeker M."/>
        </authorList>
    </citation>
    <scope>NUCLEOTIDE SEQUENCE [LARGE SCALE GENOMIC DNA]</scope>
    <source>
        <strain evidence="1 2">DSM 44704</strain>
    </source>
</reference>
<sequence length="48" mass="5131">MLRVKAVRHSPVPYAEVEPAGGGRRSTVLLAEVEREFRVESGGLPIGG</sequence>
<accession>A0A318KZD1</accession>
<keyword evidence="2" id="KW-1185">Reference proteome</keyword>
<name>A0A318KZD1_9NOCA</name>
<evidence type="ECO:0000313" key="1">
    <source>
        <dbReference type="EMBL" id="PXX71214.1"/>
    </source>
</evidence>